<dbReference type="EMBL" id="CP036348">
    <property type="protein sequence ID" value="QDV69881.1"/>
    <property type="molecule type" value="Genomic_DNA"/>
</dbReference>
<evidence type="ECO:0000259" key="1">
    <source>
        <dbReference type="Pfam" id="PF13229"/>
    </source>
</evidence>
<dbReference type="InterPro" id="IPR012334">
    <property type="entry name" value="Pectin_lyas_fold"/>
</dbReference>
<dbReference type="AlphaFoldDB" id="A0A518JWG6"/>
<evidence type="ECO:0000313" key="2">
    <source>
        <dbReference type="EMBL" id="QDV69881.1"/>
    </source>
</evidence>
<organism evidence="2 3">
    <name type="scientific">Rosistilla carotiformis</name>
    <dbReference type="NCBI Taxonomy" id="2528017"/>
    <lineage>
        <taxon>Bacteria</taxon>
        <taxon>Pseudomonadati</taxon>
        <taxon>Planctomycetota</taxon>
        <taxon>Planctomycetia</taxon>
        <taxon>Pirellulales</taxon>
        <taxon>Pirellulaceae</taxon>
        <taxon>Rosistilla</taxon>
    </lineage>
</organism>
<dbReference type="InterPro" id="IPR039448">
    <property type="entry name" value="Beta_helix"/>
</dbReference>
<name>A0A518JWG6_9BACT</name>
<gene>
    <name evidence="2" type="ORF">Poly24_35990</name>
</gene>
<dbReference type="SUPFAM" id="SSF51126">
    <property type="entry name" value="Pectin lyase-like"/>
    <property type="match status" value="1"/>
</dbReference>
<sequence length="820" mass="90117">MAPRLLKAHLEPVTWLVGDPLGPAFALSTNHPCFRTKDQMPKPTWKFDNFFRFSRSIRNAISHRNAMHAPAKRRRSPFGGTTALLSLVVLASLTAGTSAVDLYVASDRPAAGNGSQSKPFQNVIQARDAIRAARKSGQLKPDQAVTVHIGPGTYRVETSMEFKAEDSGSAEAPIVYRAAKSGTATISGGIALAPTDFSAVTDPAIRDRLDASVRDQVRVADLTAMFPKGIPAWNKSFRGSPAGPWLYVDAEPMTLARWPNLDAENEGWAEFSKAVDSGLAKPDASDPELRKAHPGSFEFDDPRPARWNLDEGVWLLGFWTHDWSDEVIRIGDYDAAKKVIQLAAPHNYGIMAGTWGGAKRRFFAFNVLEELDAPGEWYLDRPNRRLYYLPQETAQPESIVLATLNQPLVRCDNVEHIQFAGLRFEYGLADGLTLKNTKHVELAGCTIANMSRGGLSVNGIENTIRSCDLYNLGTVGMSVRGGDRKSLTPGNNRLVNNHIHDYGKFQRSYAAGINVQGCGQIVENNLIHDAPHNAILYGGNEHRFERNEIYRVVMETGDSGAFYTGRDWTSQGNVLRHNYIHDLGGGDAKHVNTMGVYLDDCDSGDTIEGNVFVRAGRAIMIGGGRDNRVLNNVVIDCPIGLHFDARGMTWKQWNNPKYAGWNLEQRAEAMDYKNPPWSERYPDLAKIMDDSPQEPLNNVIQRNVFVDCAKQVGSLSKEVMQLLDKVDIADNVAVNSTGAEKGIATTKELKGFTNITGTTEQPATVAIASSGGSGMALQVDARVAKSVPSFEVIPFDKIGLFQDNYRKTLPVQNQSNSNEL</sequence>
<accession>A0A518JWG6</accession>
<reference evidence="2 3" key="1">
    <citation type="submission" date="2019-02" db="EMBL/GenBank/DDBJ databases">
        <title>Deep-cultivation of Planctomycetes and their phenomic and genomic characterization uncovers novel biology.</title>
        <authorList>
            <person name="Wiegand S."/>
            <person name="Jogler M."/>
            <person name="Boedeker C."/>
            <person name="Pinto D."/>
            <person name="Vollmers J."/>
            <person name="Rivas-Marin E."/>
            <person name="Kohn T."/>
            <person name="Peeters S.H."/>
            <person name="Heuer A."/>
            <person name="Rast P."/>
            <person name="Oberbeckmann S."/>
            <person name="Bunk B."/>
            <person name="Jeske O."/>
            <person name="Meyerdierks A."/>
            <person name="Storesund J.E."/>
            <person name="Kallscheuer N."/>
            <person name="Luecker S."/>
            <person name="Lage O.M."/>
            <person name="Pohl T."/>
            <person name="Merkel B.J."/>
            <person name="Hornburger P."/>
            <person name="Mueller R.-W."/>
            <person name="Bruemmer F."/>
            <person name="Labrenz M."/>
            <person name="Spormann A.M."/>
            <person name="Op den Camp H."/>
            <person name="Overmann J."/>
            <person name="Amann R."/>
            <person name="Jetten M.S.M."/>
            <person name="Mascher T."/>
            <person name="Medema M.H."/>
            <person name="Devos D.P."/>
            <person name="Kaster A.-K."/>
            <person name="Ovreas L."/>
            <person name="Rohde M."/>
            <person name="Galperin M.Y."/>
            <person name="Jogler C."/>
        </authorList>
    </citation>
    <scope>NUCLEOTIDE SEQUENCE [LARGE SCALE GENOMIC DNA]</scope>
    <source>
        <strain evidence="2 3">Poly24</strain>
    </source>
</reference>
<dbReference type="PANTHER" id="PTHR36453">
    <property type="entry name" value="SECRETED PROTEIN-RELATED"/>
    <property type="match status" value="1"/>
</dbReference>
<protein>
    <recommendedName>
        <fullName evidence="1">Right handed beta helix domain-containing protein</fullName>
    </recommendedName>
</protein>
<dbReference type="OrthoDB" id="9791852at2"/>
<keyword evidence="3" id="KW-1185">Reference proteome</keyword>
<dbReference type="InterPro" id="IPR011050">
    <property type="entry name" value="Pectin_lyase_fold/virulence"/>
</dbReference>
<dbReference type="KEGG" id="rcf:Poly24_35990"/>
<proteinExistence type="predicted"/>
<evidence type="ECO:0000313" key="3">
    <source>
        <dbReference type="Proteomes" id="UP000315082"/>
    </source>
</evidence>
<dbReference type="PANTHER" id="PTHR36453:SF1">
    <property type="entry name" value="RIGHT HANDED BETA HELIX DOMAIN-CONTAINING PROTEIN"/>
    <property type="match status" value="1"/>
</dbReference>
<dbReference type="Pfam" id="PF13229">
    <property type="entry name" value="Beta_helix"/>
    <property type="match status" value="2"/>
</dbReference>
<dbReference type="Gene3D" id="2.160.20.10">
    <property type="entry name" value="Single-stranded right-handed beta-helix, Pectin lyase-like"/>
    <property type="match status" value="2"/>
</dbReference>
<feature type="domain" description="Right handed beta helix" evidence="1">
    <location>
        <begin position="511"/>
        <end position="643"/>
    </location>
</feature>
<feature type="domain" description="Right handed beta helix" evidence="1">
    <location>
        <begin position="431"/>
        <end position="503"/>
    </location>
</feature>
<dbReference type="Proteomes" id="UP000315082">
    <property type="component" value="Chromosome"/>
</dbReference>
<dbReference type="InterPro" id="IPR006626">
    <property type="entry name" value="PbH1"/>
</dbReference>
<dbReference type="SMART" id="SM00710">
    <property type="entry name" value="PbH1"/>
    <property type="match status" value="7"/>
</dbReference>